<evidence type="ECO:0000313" key="2">
    <source>
        <dbReference type="Proteomes" id="UP001487740"/>
    </source>
</evidence>
<proteinExistence type="predicted"/>
<accession>A0AAW0UQS7</accession>
<keyword evidence="2" id="KW-1185">Reference proteome</keyword>
<comment type="caution">
    <text evidence="1">The sequence shown here is derived from an EMBL/GenBank/DDBJ whole genome shotgun (WGS) entry which is preliminary data.</text>
</comment>
<protein>
    <recommendedName>
        <fullName evidence="3">Secreted protein</fullName>
    </recommendedName>
</protein>
<sequence>MCWCSLIQSSYLSQLCVWRGEFSAPLCQAISGAREPNTRLGVNSEHVFINDLGPPQLTPAACLLGRAISRNEYLPQNN</sequence>
<evidence type="ECO:0000313" key="1">
    <source>
        <dbReference type="EMBL" id="KAK8402494.1"/>
    </source>
</evidence>
<dbReference type="EMBL" id="JARAKH010000007">
    <property type="protein sequence ID" value="KAK8402494.1"/>
    <property type="molecule type" value="Genomic_DNA"/>
</dbReference>
<evidence type="ECO:0008006" key="3">
    <source>
        <dbReference type="Google" id="ProtNLM"/>
    </source>
</evidence>
<reference evidence="1 2" key="1">
    <citation type="submission" date="2023-03" db="EMBL/GenBank/DDBJ databases">
        <title>High-quality genome of Scylla paramamosain provides insights in environmental adaptation.</title>
        <authorList>
            <person name="Zhang L."/>
        </authorList>
    </citation>
    <scope>NUCLEOTIDE SEQUENCE [LARGE SCALE GENOMIC DNA]</scope>
    <source>
        <strain evidence="1">LZ_2023a</strain>
        <tissue evidence="1">Muscle</tissue>
    </source>
</reference>
<name>A0AAW0UQS7_SCYPA</name>
<gene>
    <name evidence="1" type="ORF">O3P69_000725</name>
</gene>
<dbReference type="AlphaFoldDB" id="A0AAW0UQS7"/>
<organism evidence="1 2">
    <name type="scientific">Scylla paramamosain</name>
    <name type="common">Mud crab</name>
    <dbReference type="NCBI Taxonomy" id="85552"/>
    <lineage>
        <taxon>Eukaryota</taxon>
        <taxon>Metazoa</taxon>
        <taxon>Ecdysozoa</taxon>
        <taxon>Arthropoda</taxon>
        <taxon>Crustacea</taxon>
        <taxon>Multicrustacea</taxon>
        <taxon>Malacostraca</taxon>
        <taxon>Eumalacostraca</taxon>
        <taxon>Eucarida</taxon>
        <taxon>Decapoda</taxon>
        <taxon>Pleocyemata</taxon>
        <taxon>Brachyura</taxon>
        <taxon>Eubrachyura</taxon>
        <taxon>Portunoidea</taxon>
        <taxon>Portunidae</taxon>
        <taxon>Portuninae</taxon>
        <taxon>Scylla</taxon>
    </lineage>
</organism>
<dbReference type="Proteomes" id="UP001487740">
    <property type="component" value="Unassembled WGS sequence"/>
</dbReference>